<keyword evidence="3" id="KW-0472">Membrane</keyword>
<feature type="region of interest" description="Disordered" evidence="2">
    <location>
        <begin position="278"/>
        <end position="343"/>
    </location>
</feature>
<dbReference type="RefSeq" id="WP_109747967.1">
    <property type="nucleotide sequence ID" value="NZ_JANKBI010000014.1"/>
</dbReference>
<sequence length="1196" mass="127995">MKKSVKRLMSCVLAMLFLVGTVFGNAGTLTAEASGDGGGTTYSGRIVYHLTDGKEDAGTGQEGTQEDTGEPVEGGELSEGGEGQEIPTDVTSEETGKTIEQAYSFVWDGVDEDLEAALKGSEISLEKVKTVLEESGITNEGNVAAGWKVKKQNPEAGEENVKVIRNAWDIPAELFRENQGGTIDLEPAWGKESNVTYSISNDGTEASHSILAITGEKYKVSGFEEIAGAAEFQTPENIEFTGWNTSWDGTGENYAAGSEVTLNEGGLVLYAQWQDTGAAGTEDTGTTEPVTEPQTGDDGTGSTELGTEPQTEPDGGTGSTEPGTENGWEPQTEPSNVGSPLGNGLPDFHTITFDGNGATYNVPEAVKALLAEGVYTTTIPDVTPELEGYSFNGWRDDEWNYYNPGAPVTVSTDVTLYADWTKTWKVTFEGNGQTGRNVPEPIIVREGDSLTLDETIPVPERDSYIFEGWSYNDTLYNTWDTIENITSDITLMASWKAVPVEFSITFDGQGATEGVPGNDSVEEGNPYTIPSDVPEKAGYIFKGWSDGQNVYAAGTDITDIKGNITLTAVWKGYYSITFDGQGATGGVVPQGASVEEESSYTIPAEVPEKTGYTFKGWSDGQNVYAAGTDITDIKGNITLTAVWKGYYSITFDGQGATGGVVPQGASVEEGNSYTIPTEVPEKTGYTFKGWSDGQNVYAAGTDITDIKGNITLTAVWKGYYSITFDGQGATGGVVPQGASVEEGNSYTIPTEVPEKTGYTFNGWSDGQNIYKAGTDITNIAGNITFTADWQEIPKTYYNITFDGQGATGGVVPQAASVEEGNSYTIPAEVPEKTGYTFKGWSDGQNTYNAGAELTNIAGNITFTAIWEAKAPEHVPVVPDPANSTVSGIKSGSVFTVGDKPSFEVKGAGMDNNAPGKGDVRYVPSDWTAGNNTATWQNGPYKGTLDLGKGDYTLQINLKKQVYDGAQWTADGTTASIKINFTIKEKETEALPETKTVSLSSGQTVISADDMNKLIADNAKQNIVINNGSVSFTFLKGTMQAVEGVTNYDFGTSLNSGTNYEKAKSLAGKQFVEFIHFNHDGQLPGKAIIRFPLDQAHAGALCYYYYYNPEKEGFTLVQEVTIGSDGYGQIEQEHCSDYVLTDSKLLKTIQGVTQISNPTNVPKTGDNTQIIIWIVILAVALVCIVIVGVIFVRKRKK</sequence>
<evidence type="ECO:0000256" key="3">
    <source>
        <dbReference type="SAM" id="Phobius"/>
    </source>
</evidence>
<dbReference type="EMBL" id="QGGY01000014">
    <property type="protein sequence ID" value="PWJ73105.1"/>
    <property type="molecule type" value="Genomic_DNA"/>
</dbReference>
<feature type="compositionally biased region" description="Polar residues" evidence="2">
    <location>
        <begin position="300"/>
        <end position="310"/>
    </location>
</feature>
<feature type="compositionally biased region" description="Low complexity" evidence="2">
    <location>
        <begin position="278"/>
        <end position="288"/>
    </location>
</feature>
<feature type="transmembrane region" description="Helical" evidence="3">
    <location>
        <begin position="1169"/>
        <end position="1191"/>
    </location>
</feature>
<dbReference type="GO" id="GO:0030313">
    <property type="term" value="C:cell envelope"/>
    <property type="evidence" value="ECO:0007669"/>
    <property type="project" value="UniProtKB-SubCell"/>
</dbReference>
<organism evidence="5 6">
    <name type="scientific">Murimonas intestini</name>
    <dbReference type="NCBI Taxonomy" id="1337051"/>
    <lineage>
        <taxon>Bacteria</taxon>
        <taxon>Bacillati</taxon>
        <taxon>Bacillota</taxon>
        <taxon>Clostridia</taxon>
        <taxon>Lachnospirales</taxon>
        <taxon>Lachnospiraceae</taxon>
        <taxon>Murimonas</taxon>
    </lineage>
</organism>
<feature type="region of interest" description="Disordered" evidence="2">
    <location>
        <begin position="53"/>
        <end position="94"/>
    </location>
</feature>
<protein>
    <submittedName>
        <fullName evidence="5">Repeat protein (TIGR02543 family)</fullName>
    </submittedName>
</protein>
<dbReference type="InterPro" id="IPR013378">
    <property type="entry name" value="InlB-like_B-rpt"/>
</dbReference>
<evidence type="ECO:0000256" key="4">
    <source>
        <dbReference type="SAM" id="SignalP"/>
    </source>
</evidence>
<evidence type="ECO:0000313" key="5">
    <source>
        <dbReference type="EMBL" id="PWJ73105.1"/>
    </source>
</evidence>
<gene>
    <name evidence="5" type="ORF">C7383_11473</name>
</gene>
<proteinExistence type="predicted"/>
<keyword evidence="4" id="KW-0732">Signal</keyword>
<dbReference type="AlphaFoldDB" id="A0AB73T062"/>
<evidence type="ECO:0000313" key="6">
    <source>
        <dbReference type="Proteomes" id="UP000245412"/>
    </source>
</evidence>
<feature type="signal peptide" evidence="4">
    <location>
        <begin position="1"/>
        <end position="26"/>
    </location>
</feature>
<evidence type="ECO:0000256" key="1">
    <source>
        <dbReference type="ARBA" id="ARBA00004196"/>
    </source>
</evidence>
<dbReference type="NCBIfam" id="TIGR02543">
    <property type="entry name" value="List_Bact_rpt"/>
    <property type="match status" value="5"/>
</dbReference>
<name>A0AB73T062_9FIRM</name>
<keyword evidence="6" id="KW-1185">Reference proteome</keyword>
<dbReference type="InterPro" id="IPR042229">
    <property type="entry name" value="Listeria/Bacterioides_rpt_sf"/>
</dbReference>
<evidence type="ECO:0000256" key="2">
    <source>
        <dbReference type="SAM" id="MobiDB-lite"/>
    </source>
</evidence>
<accession>A0AB73T062</accession>
<dbReference type="Gene3D" id="2.60.40.4270">
    <property type="entry name" value="Listeria-Bacteroides repeat domain"/>
    <property type="match status" value="8"/>
</dbReference>
<keyword evidence="3" id="KW-0812">Transmembrane</keyword>
<feature type="chain" id="PRO_5044504758" evidence="4">
    <location>
        <begin position="27"/>
        <end position="1196"/>
    </location>
</feature>
<dbReference type="Proteomes" id="UP000245412">
    <property type="component" value="Unassembled WGS sequence"/>
</dbReference>
<keyword evidence="3" id="KW-1133">Transmembrane helix</keyword>
<comment type="caution">
    <text evidence="5">The sequence shown here is derived from an EMBL/GenBank/DDBJ whole genome shotgun (WGS) entry which is preliminary data.</text>
</comment>
<dbReference type="Pfam" id="PF09479">
    <property type="entry name" value="Flg_new"/>
    <property type="match status" value="8"/>
</dbReference>
<reference evidence="5 6" key="1">
    <citation type="submission" date="2018-05" db="EMBL/GenBank/DDBJ databases">
        <authorList>
            <person name="Goeker M."/>
            <person name="Huntemann M."/>
            <person name="Clum A."/>
            <person name="Pillay M."/>
            <person name="Palaniappan K."/>
            <person name="Varghese N."/>
            <person name="Mikhailova N."/>
            <person name="Stamatis D."/>
            <person name="Reddy T."/>
            <person name="Daum C."/>
            <person name="Shapiro N."/>
            <person name="Ivanova N."/>
            <person name="Kyrpides N."/>
            <person name="Woyke T."/>
        </authorList>
    </citation>
    <scope>NUCLEOTIDE SEQUENCE [LARGE SCALE GENOMIC DNA]</scope>
    <source>
        <strain evidence="5 6">DSM 26524</strain>
    </source>
</reference>
<comment type="subcellular location">
    <subcellularLocation>
        <location evidence="1">Cell envelope</location>
    </subcellularLocation>
</comment>